<dbReference type="RefSeq" id="WP_205279798.1">
    <property type="nucleotide sequence ID" value="NZ_JAFFPU010000038.1"/>
</dbReference>
<evidence type="ECO:0000313" key="4">
    <source>
        <dbReference type="Proteomes" id="UP000724686"/>
    </source>
</evidence>
<name>A0ABS2UBE4_9LEPT</name>
<evidence type="ECO:0000313" key="2">
    <source>
        <dbReference type="EMBL" id="MBM9577680.1"/>
    </source>
</evidence>
<dbReference type="EMBL" id="JAFFPU010000038">
    <property type="protein sequence ID" value="MBM9577740.1"/>
    <property type="molecule type" value="Genomic_DNA"/>
</dbReference>
<reference evidence="2 4" key="1">
    <citation type="submission" date="2021-02" db="EMBL/GenBank/DDBJ databases">
        <title>Leptospira ainlahdjerensis sp. nov., Leptospira ainazelensis sp. nov., Leptospira abararensis sp. nov. and Leptospira chreensis sp. nov., four new species isolated from water sources in Algeria.</title>
        <authorList>
            <person name="Amara Korba A."/>
            <person name="Kainiu M."/>
            <person name="Vincent A.T."/>
            <person name="Mariet J.-F."/>
            <person name="Veyrier F.J."/>
            <person name="Goarant C."/>
            <person name="Picardeau M."/>
        </authorList>
    </citation>
    <scope>NUCLEOTIDE SEQUENCE [LARGE SCALE GENOMIC DNA]</scope>
    <source>
        <strain evidence="2 4">201903070</strain>
    </source>
</reference>
<evidence type="ECO:0000313" key="3">
    <source>
        <dbReference type="EMBL" id="MBM9577740.1"/>
    </source>
</evidence>
<comment type="caution">
    <text evidence="2">The sequence shown here is derived from an EMBL/GenBank/DDBJ whole genome shotgun (WGS) entry which is preliminary data.</text>
</comment>
<feature type="compositionally biased region" description="Polar residues" evidence="1">
    <location>
        <begin position="52"/>
        <end position="64"/>
    </location>
</feature>
<proteinExistence type="predicted"/>
<dbReference type="Proteomes" id="UP000724686">
    <property type="component" value="Unassembled WGS sequence"/>
</dbReference>
<organism evidence="2 4">
    <name type="scientific">Leptospira ainlahdjerensis</name>
    <dbReference type="NCBI Taxonomy" id="2810033"/>
    <lineage>
        <taxon>Bacteria</taxon>
        <taxon>Pseudomonadati</taxon>
        <taxon>Spirochaetota</taxon>
        <taxon>Spirochaetia</taxon>
        <taxon>Leptospirales</taxon>
        <taxon>Leptospiraceae</taxon>
        <taxon>Leptospira</taxon>
    </lineage>
</organism>
<evidence type="ECO:0008006" key="5">
    <source>
        <dbReference type="Google" id="ProtNLM"/>
    </source>
</evidence>
<sequence length="363" mass="39854">MILTNIKKITIVSLIVLGIFVLSCEDEDSKKALTSESVVPLLTSGQGGTVPSAVTPNPGESTGSEPVLLSVTPSPGSVKVFSLTDLGYLPLGQTCTDYDLPSGDLQEGEEVKVRQIQPTTSGHIVVEALFDRPVTSKSYRLDMRIGSSAGSGTFTEPTRPNSNTIRFSLPFQHEFPGISRLSTDFVDSNADNELSFHLAERPANSPFGMGNLVHKWKSTEKFEAPYDSFNAKVSFVCESAEASDCYAKVKYRLPSFENMALLTDIKDFSLTVLLTHPSNGQTIGRGHLDMADCYFLAKQNSSHVWYYEAKVKLNQTQALFTPQDLVSGNYKVEIRNDIQFGLLINGAPYIGNVRYKNSDILRE</sequence>
<dbReference type="PROSITE" id="PS51257">
    <property type="entry name" value="PROKAR_LIPOPROTEIN"/>
    <property type="match status" value="1"/>
</dbReference>
<accession>A0ABS2UBE4</accession>
<feature type="region of interest" description="Disordered" evidence="1">
    <location>
        <begin position="44"/>
        <end position="65"/>
    </location>
</feature>
<keyword evidence="4" id="KW-1185">Reference proteome</keyword>
<protein>
    <recommendedName>
        <fullName evidence="5">Lipoprotein</fullName>
    </recommendedName>
</protein>
<evidence type="ECO:0000256" key="1">
    <source>
        <dbReference type="SAM" id="MobiDB-lite"/>
    </source>
</evidence>
<dbReference type="EMBL" id="JAFFPU010000038">
    <property type="protein sequence ID" value="MBM9577680.1"/>
    <property type="molecule type" value="Genomic_DNA"/>
</dbReference>
<gene>
    <name evidence="2" type="ORF">JWG45_11005</name>
    <name evidence="3" type="ORF">JWG45_11310</name>
</gene>